<dbReference type="EMBL" id="QJVC01000029">
    <property type="protein sequence ID" value="PYI37093.1"/>
    <property type="molecule type" value="Genomic_DNA"/>
</dbReference>
<dbReference type="Pfam" id="PF12680">
    <property type="entry name" value="SnoaL_2"/>
    <property type="match status" value="1"/>
</dbReference>
<dbReference type="Gene3D" id="3.10.450.50">
    <property type="match status" value="1"/>
</dbReference>
<evidence type="ECO:0000313" key="2">
    <source>
        <dbReference type="EMBL" id="PYI37093.1"/>
    </source>
</evidence>
<protein>
    <submittedName>
        <fullName evidence="2">Ketosteroid isomerase</fullName>
    </submittedName>
</protein>
<evidence type="ECO:0000313" key="3">
    <source>
        <dbReference type="Proteomes" id="UP000247980"/>
    </source>
</evidence>
<feature type="domain" description="SnoaL-like" evidence="1">
    <location>
        <begin position="10"/>
        <end position="119"/>
    </location>
</feature>
<dbReference type="InterPro" id="IPR032710">
    <property type="entry name" value="NTF2-like_dom_sf"/>
</dbReference>
<evidence type="ECO:0000259" key="1">
    <source>
        <dbReference type="Pfam" id="PF12680"/>
    </source>
</evidence>
<keyword evidence="2" id="KW-0413">Isomerase</keyword>
<organism evidence="2 3">
    <name type="scientific">Arthrobacter psychrolactophilus</name>
    <dbReference type="NCBI Taxonomy" id="92442"/>
    <lineage>
        <taxon>Bacteria</taxon>
        <taxon>Bacillati</taxon>
        <taxon>Actinomycetota</taxon>
        <taxon>Actinomycetes</taxon>
        <taxon>Micrococcales</taxon>
        <taxon>Micrococcaceae</taxon>
        <taxon>Arthrobacter</taxon>
    </lineage>
</organism>
<dbReference type="OrthoDB" id="8722217at2"/>
<proteinExistence type="predicted"/>
<reference evidence="2 3" key="1">
    <citation type="submission" date="2018-05" db="EMBL/GenBank/DDBJ databases">
        <title>Genetic diversity of glacier-inhabiting Cryobacterium bacteria in China and description of Cryobacterium mengkeensis sp. nov. and Arthrobacter glacialis sp. nov.</title>
        <authorList>
            <person name="Liu Q."/>
            <person name="Xin Y.-H."/>
        </authorList>
    </citation>
    <scope>NUCLEOTIDE SEQUENCE [LARGE SCALE GENOMIC DNA]</scope>
    <source>
        <strain evidence="2 3">B7</strain>
    </source>
</reference>
<gene>
    <name evidence="2" type="ORF">CVS30_17155</name>
</gene>
<dbReference type="GO" id="GO:0016853">
    <property type="term" value="F:isomerase activity"/>
    <property type="evidence" value="ECO:0007669"/>
    <property type="project" value="UniProtKB-KW"/>
</dbReference>
<dbReference type="InterPro" id="IPR037401">
    <property type="entry name" value="SnoaL-like"/>
</dbReference>
<comment type="caution">
    <text evidence="2">The sequence shown here is derived from an EMBL/GenBank/DDBJ whole genome shotgun (WGS) entry which is preliminary data.</text>
</comment>
<accession>A0A2V5ISI6</accession>
<dbReference type="RefSeq" id="WP_110486775.1">
    <property type="nucleotide sequence ID" value="NZ_QJVC01000029.1"/>
</dbReference>
<dbReference type="Proteomes" id="UP000247980">
    <property type="component" value="Unassembled WGS sequence"/>
</dbReference>
<dbReference type="SUPFAM" id="SSF54427">
    <property type="entry name" value="NTF2-like"/>
    <property type="match status" value="1"/>
</dbReference>
<name>A0A2V5ISI6_9MICC</name>
<dbReference type="AlphaFoldDB" id="A0A2V5ISI6"/>
<keyword evidence="3" id="KW-1185">Reference proteome</keyword>
<sequence length="134" mass="14583">MTTTTEMTNAFLERLDAQDAEGLGELFAEEIDWFVPGSPAVAHWVGKRTRKSEVPDYFRALWGALVPGKSVITLETIVADGDDVVIFGVFDHVAAPTGRPFHTDVAMRLTITGGKIIRMHLYEDTAATAAAFTA</sequence>